<proteinExistence type="predicted"/>
<evidence type="ECO:0000256" key="1">
    <source>
        <dbReference type="SAM" id="SignalP"/>
    </source>
</evidence>
<accession>A0A1W0X819</accession>
<name>A0A1W0X819_HYPEX</name>
<dbReference type="Proteomes" id="UP000192578">
    <property type="component" value="Unassembled WGS sequence"/>
</dbReference>
<feature type="chain" id="PRO_5012935605" evidence="1">
    <location>
        <begin position="23"/>
        <end position="136"/>
    </location>
</feature>
<sequence length="136" mass="15257">MFLNLVILSTILVPICLVPLEAQQSPLQVELISIGPVSPLSTTSLVYIAPAMETTVEELNNGPYTGHVKFSLKFLYNRSLSNGNDVQYYSDQMMANWYYMDRSKTANVSIIILPGGPEDIYINRLAANWNVLLLTW</sequence>
<reference evidence="3" key="1">
    <citation type="submission" date="2017-01" db="EMBL/GenBank/DDBJ databases">
        <title>Comparative genomics of anhydrobiosis in the tardigrade Hypsibius dujardini.</title>
        <authorList>
            <person name="Yoshida Y."/>
            <person name="Koutsovoulos G."/>
            <person name="Laetsch D."/>
            <person name="Stevens L."/>
            <person name="Kumar S."/>
            <person name="Horikawa D."/>
            <person name="Ishino K."/>
            <person name="Komine S."/>
            <person name="Tomita M."/>
            <person name="Blaxter M."/>
            <person name="Arakawa K."/>
        </authorList>
    </citation>
    <scope>NUCLEOTIDE SEQUENCE [LARGE SCALE GENOMIC DNA]</scope>
    <source>
        <strain evidence="3">Z151</strain>
    </source>
</reference>
<dbReference type="Gene3D" id="3.40.50.2300">
    <property type="match status" value="1"/>
</dbReference>
<keyword evidence="1" id="KW-0732">Signal</keyword>
<keyword evidence="3" id="KW-1185">Reference proteome</keyword>
<comment type="caution">
    <text evidence="2">The sequence shown here is derived from an EMBL/GenBank/DDBJ whole genome shotgun (WGS) entry which is preliminary data.</text>
</comment>
<dbReference type="EMBL" id="MTYJ01000010">
    <property type="protein sequence ID" value="OQV23669.1"/>
    <property type="molecule type" value="Genomic_DNA"/>
</dbReference>
<protein>
    <submittedName>
        <fullName evidence="2">Uncharacterized protein</fullName>
    </submittedName>
</protein>
<feature type="signal peptide" evidence="1">
    <location>
        <begin position="1"/>
        <end position="22"/>
    </location>
</feature>
<organism evidence="2 3">
    <name type="scientific">Hypsibius exemplaris</name>
    <name type="common">Freshwater tardigrade</name>
    <dbReference type="NCBI Taxonomy" id="2072580"/>
    <lineage>
        <taxon>Eukaryota</taxon>
        <taxon>Metazoa</taxon>
        <taxon>Ecdysozoa</taxon>
        <taxon>Tardigrada</taxon>
        <taxon>Eutardigrada</taxon>
        <taxon>Parachela</taxon>
        <taxon>Hypsibioidea</taxon>
        <taxon>Hypsibiidae</taxon>
        <taxon>Hypsibius</taxon>
    </lineage>
</organism>
<evidence type="ECO:0000313" key="2">
    <source>
        <dbReference type="EMBL" id="OQV23669.1"/>
    </source>
</evidence>
<dbReference type="AlphaFoldDB" id="A0A1W0X819"/>
<dbReference type="InterPro" id="IPR028082">
    <property type="entry name" value="Peripla_BP_I"/>
</dbReference>
<evidence type="ECO:0000313" key="3">
    <source>
        <dbReference type="Proteomes" id="UP000192578"/>
    </source>
</evidence>
<dbReference type="SUPFAM" id="SSF53822">
    <property type="entry name" value="Periplasmic binding protein-like I"/>
    <property type="match status" value="1"/>
</dbReference>
<gene>
    <name evidence="2" type="ORF">BV898_02409</name>
</gene>